<dbReference type="KEGG" id="palb:EJC50_29675"/>
<keyword evidence="2 4" id="KW-0547">Nucleotide-binding</keyword>
<proteinExistence type="inferred from homology"/>
<comment type="cofactor">
    <cofactor evidence="5">
        <name>Mg(2+)</name>
        <dbReference type="ChEBI" id="CHEBI:18420"/>
    </cofactor>
</comment>
<feature type="binding site" evidence="4">
    <location>
        <position position="56"/>
    </location>
    <ligand>
        <name>substrate</name>
    </ligand>
</feature>
<dbReference type="InterPro" id="IPR024185">
    <property type="entry name" value="FTHF_cligase-like_sf"/>
</dbReference>
<keyword evidence="5" id="KW-0460">Magnesium</keyword>
<dbReference type="InterPro" id="IPR037171">
    <property type="entry name" value="NagB/RpiA_transferase-like"/>
</dbReference>
<keyword evidence="3 4" id="KW-0067">ATP-binding</keyword>
<dbReference type="SUPFAM" id="SSF100950">
    <property type="entry name" value="NagB/RpiA/CoA transferase-like"/>
    <property type="match status" value="1"/>
</dbReference>
<gene>
    <name evidence="6" type="ORF">EJC50_29675</name>
</gene>
<dbReference type="PANTHER" id="PTHR23407">
    <property type="entry name" value="ATPASE INHIBITOR/5-FORMYLTETRAHYDROFOLATE CYCLO-LIGASE"/>
    <property type="match status" value="1"/>
</dbReference>
<dbReference type="AlphaFoldDB" id="A0A3S9AE03"/>
<dbReference type="PIRSF" id="PIRSF006806">
    <property type="entry name" value="FTHF_cligase"/>
    <property type="match status" value="1"/>
</dbReference>
<sequence length="210" mass="24055">MRHAEEKKAARLLAAKRRDSFPEQQRLAWSDTTCQQTVDWLQQRKEPMISSMMIYIPFRSELDTTLLIEWCWRNGISVIVPRCVKESHTMELYLLHAWDELVPGAYGIKEPDPATVKRWDLAVQLPDIVFVPGLAFDTRGGRLGYGGGYYDRFHDQLRLAAAEQGKQLPLWIGLGYEAQWADSVPMDEHDVAVDAVITEHGMTRGRAAWI</sequence>
<comment type="similarity">
    <text evidence="1 5">Belongs to the 5-formyltetrahydrofolate cyclo-ligase family.</text>
</comment>
<dbReference type="NCBIfam" id="TIGR02727">
    <property type="entry name" value="MTHFS_bact"/>
    <property type="match status" value="1"/>
</dbReference>
<evidence type="ECO:0000313" key="6">
    <source>
        <dbReference type="EMBL" id="AZN43973.1"/>
    </source>
</evidence>
<evidence type="ECO:0000256" key="4">
    <source>
        <dbReference type="PIRSR" id="PIRSR006806-1"/>
    </source>
</evidence>
<organism evidence="6 7">
    <name type="scientific">Paenibacillus albus</name>
    <dbReference type="NCBI Taxonomy" id="2495582"/>
    <lineage>
        <taxon>Bacteria</taxon>
        <taxon>Bacillati</taxon>
        <taxon>Bacillota</taxon>
        <taxon>Bacilli</taxon>
        <taxon>Bacillales</taxon>
        <taxon>Paenibacillaceae</taxon>
        <taxon>Paenibacillus</taxon>
    </lineage>
</organism>
<evidence type="ECO:0000313" key="7">
    <source>
        <dbReference type="Proteomes" id="UP000272528"/>
    </source>
</evidence>
<dbReference type="InterPro" id="IPR002698">
    <property type="entry name" value="FTHF_cligase"/>
</dbReference>
<protein>
    <recommendedName>
        <fullName evidence="5">5-formyltetrahydrofolate cyclo-ligase</fullName>
        <ecNumber evidence="5">6.3.3.2</ecNumber>
    </recommendedName>
</protein>
<dbReference type="PANTHER" id="PTHR23407:SF1">
    <property type="entry name" value="5-FORMYLTETRAHYDROFOLATE CYCLO-LIGASE"/>
    <property type="match status" value="1"/>
</dbReference>
<evidence type="ECO:0000256" key="5">
    <source>
        <dbReference type="RuleBase" id="RU361279"/>
    </source>
</evidence>
<comment type="catalytic activity">
    <reaction evidence="5">
        <text>(6S)-5-formyl-5,6,7,8-tetrahydrofolate + ATP = (6R)-5,10-methenyltetrahydrofolate + ADP + phosphate</text>
        <dbReference type="Rhea" id="RHEA:10488"/>
        <dbReference type="ChEBI" id="CHEBI:30616"/>
        <dbReference type="ChEBI" id="CHEBI:43474"/>
        <dbReference type="ChEBI" id="CHEBI:57455"/>
        <dbReference type="ChEBI" id="CHEBI:57457"/>
        <dbReference type="ChEBI" id="CHEBI:456216"/>
        <dbReference type="EC" id="6.3.3.2"/>
    </reaction>
</comment>
<dbReference type="GO" id="GO:0046872">
    <property type="term" value="F:metal ion binding"/>
    <property type="evidence" value="ECO:0007669"/>
    <property type="project" value="UniProtKB-KW"/>
</dbReference>
<dbReference type="GO" id="GO:0030272">
    <property type="term" value="F:5-formyltetrahydrofolate cyclo-ligase activity"/>
    <property type="evidence" value="ECO:0007669"/>
    <property type="project" value="UniProtKB-EC"/>
</dbReference>
<evidence type="ECO:0000256" key="3">
    <source>
        <dbReference type="ARBA" id="ARBA00022840"/>
    </source>
</evidence>
<dbReference type="Gene3D" id="3.40.50.10420">
    <property type="entry name" value="NagB/RpiA/CoA transferase-like"/>
    <property type="match status" value="1"/>
</dbReference>
<keyword evidence="5" id="KW-0479">Metal-binding</keyword>
<reference evidence="7" key="1">
    <citation type="submission" date="2018-12" db="EMBL/GenBank/DDBJ databases">
        <title>Genome sequence of Peanibacillus sp.</title>
        <authorList>
            <person name="Subramani G."/>
            <person name="Srinivasan S."/>
            <person name="Kim M.K."/>
        </authorList>
    </citation>
    <scope>NUCLEOTIDE SEQUENCE [LARGE SCALE GENOMIC DNA]</scope>
    <source>
        <strain evidence="7">18JY67-1</strain>
    </source>
</reference>
<evidence type="ECO:0000256" key="1">
    <source>
        <dbReference type="ARBA" id="ARBA00010638"/>
    </source>
</evidence>
<evidence type="ECO:0000256" key="2">
    <source>
        <dbReference type="ARBA" id="ARBA00022741"/>
    </source>
</evidence>
<dbReference type="Pfam" id="PF01812">
    <property type="entry name" value="5-FTHF_cyc-lig"/>
    <property type="match status" value="1"/>
</dbReference>
<keyword evidence="6" id="KW-0436">Ligase</keyword>
<dbReference type="GO" id="GO:0035999">
    <property type="term" value="P:tetrahydrofolate interconversion"/>
    <property type="evidence" value="ECO:0007669"/>
    <property type="project" value="TreeGrafter"/>
</dbReference>
<accession>A0A3S9AE03</accession>
<feature type="binding site" evidence="4">
    <location>
        <position position="61"/>
    </location>
    <ligand>
        <name>substrate</name>
    </ligand>
</feature>
<feature type="binding site" evidence="4">
    <location>
        <begin position="7"/>
        <end position="11"/>
    </location>
    <ligand>
        <name>ATP</name>
        <dbReference type="ChEBI" id="CHEBI:30616"/>
    </ligand>
</feature>
<dbReference type="GO" id="GO:0005524">
    <property type="term" value="F:ATP binding"/>
    <property type="evidence" value="ECO:0007669"/>
    <property type="project" value="UniProtKB-KW"/>
</dbReference>
<dbReference type="Proteomes" id="UP000272528">
    <property type="component" value="Chromosome"/>
</dbReference>
<dbReference type="GO" id="GO:0009396">
    <property type="term" value="P:folic acid-containing compound biosynthetic process"/>
    <property type="evidence" value="ECO:0007669"/>
    <property type="project" value="TreeGrafter"/>
</dbReference>
<dbReference type="OrthoDB" id="9801938at2"/>
<dbReference type="EC" id="6.3.3.2" evidence="5"/>
<feature type="binding site" evidence="4">
    <location>
        <begin position="142"/>
        <end position="150"/>
    </location>
    <ligand>
        <name>ATP</name>
        <dbReference type="ChEBI" id="CHEBI:30616"/>
    </ligand>
</feature>
<keyword evidence="7" id="KW-1185">Reference proteome</keyword>
<name>A0A3S9AE03_9BACL</name>
<dbReference type="EMBL" id="CP034437">
    <property type="protein sequence ID" value="AZN43973.1"/>
    <property type="molecule type" value="Genomic_DNA"/>
</dbReference>